<evidence type="ECO:0000313" key="8">
    <source>
        <dbReference type="EMBL" id="UXY16157.1"/>
    </source>
</evidence>
<feature type="transmembrane region" description="Helical" evidence="6">
    <location>
        <begin position="21"/>
        <end position="42"/>
    </location>
</feature>
<comment type="subcellular location">
    <subcellularLocation>
        <location evidence="1">Membrane</location>
        <topology evidence="1">Multi-pass membrane protein</topology>
    </subcellularLocation>
</comment>
<accession>A0ABY6DQ50</accession>
<reference evidence="8" key="1">
    <citation type="submission" date="2022-10" db="EMBL/GenBank/DDBJ databases">
        <title>Chitiniphilus purpureus sp. nov., a novel chitin-degrading bacterium isolated from crawfish pond sediment.</title>
        <authorList>
            <person name="Li K."/>
        </authorList>
    </citation>
    <scope>NUCLEOTIDE SEQUENCE</scope>
    <source>
        <strain evidence="8">CD1</strain>
    </source>
</reference>
<keyword evidence="4 6" id="KW-1133">Transmembrane helix</keyword>
<feature type="transmembrane region" description="Helical" evidence="6">
    <location>
        <begin position="71"/>
        <end position="93"/>
    </location>
</feature>
<feature type="domain" description="ResB-like" evidence="7">
    <location>
        <begin position="22"/>
        <end position="664"/>
    </location>
</feature>
<organism evidence="8 9">
    <name type="scientific">Chitiniphilus purpureus</name>
    <dbReference type="NCBI Taxonomy" id="2981137"/>
    <lineage>
        <taxon>Bacteria</taxon>
        <taxon>Pseudomonadati</taxon>
        <taxon>Pseudomonadota</taxon>
        <taxon>Betaproteobacteria</taxon>
        <taxon>Neisseriales</taxon>
        <taxon>Chitinibacteraceae</taxon>
        <taxon>Chitiniphilus</taxon>
    </lineage>
</organism>
<sequence length="685" mass="75877">MTQKRLSHVPFGRALFDLFSSMRFAVGLLTVLAIASVIGTVLKQNEPYVNYRIEFGEFWFRFFEPLGLFDVYHAGWFLLILVFLVLSVSLCIWRHLPGMLRDIRHFREHASLNSLRLMGHHAEVDGETDLERASAALKEAGFRFRLRETDGVRLLAAKKGVGQRLGYFFAHAAIVVICVGGLLDGNLPLKLRELTGSKVPETRDVPQSQVPAHSRLGADNLAFRGNVTIPEDATADVIFLNAGQGYFVQELPFALRLKQFHVEHYSTGQPKRFASDVEVLDRASGKVLKSATVEVNKPLIHDGVAIYQASFGDGGSPLTFNAWPLGEGASPHRLDARSQSSQVLTAGAQRYTLELGDLRVFNIENMGRTQSQTSTVAVSRFEQALAAVQSVKPEHNLRNLGPSVQFKLRDQGGQAVEYLNYLAPFSENNALYLLSGMRRELSADFAFVRIPLDAAASPETFMRLRAVLLDPAAYPEIARRTAGKAFQEGGFSAGRREQFQAVTLNLLAQFGGGGFPALDRFLQQAKVPEDQRQSVTQTYLKILQGAAVDALDLAQERAGLPRLEMDAARFRFLIDGLVATSALFDYGAPVYLQPTGFEEIQASGFQIARAPGQSIVYLGCLLLVIGIYCMFYLREERLWLRVGNGRTLLAMTASRHDSELDRAFARMRAALLPDPSHEDPPDART</sequence>
<keyword evidence="5 6" id="KW-0472">Membrane</keyword>
<dbReference type="Pfam" id="PF05140">
    <property type="entry name" value="ResB"/>
    <property type="match status" value="1"/>
</dbReference>
<gene>
    <name evidence="8" type="ORF">N8I74_03820</name>
</gene>
<evidence type="ECO:0000256" key="2">
    <source>
        <dbReference type="ARBA" id="ARBA00022692"/>
    </source>
</evidence>
<feature type="transmembrane region" description="Helical" evidence="6">
    <location>
        <begin position="165"/>
        <end position="183"/>
    </location>
</feature>
<keyword evidence="9" id="KW-1185">Reference proteome</keyword>
<dbReference type="RefSeq" id="WP_263125598.1">
    <property type="nucleotide sequence ID" value="NZ_CP106753.1"/>
</dbReference>
<protein>
    <submittedName>
        <fullName evidence="8">Cytochrome c biogenesis protein ResB</fullName>
    </submittedName>
</protein>
<evidence type="ECO:0000259" key="7">
    <source>
        <dbReference type="Pfam" id="PF05140"/>
    </source>
</evidence>
<dbReference type="EMBL" id="CP106753">
    <property type="protein sequence ID" value="UXY16157.1"/>
    <property type="molecule type" value="Genomic_DNA"/>
</dbReference>
<evidence type="ECO:0000256" key="6">
    <source>
        <dbReference type="SAM" id="Phobius"/>
    </source>
</evidence>
<evidence type="ECO:0000256" key="3">
    <source>
        <dbReference type="ARBA" id="ARBA00022748"/>
    </source>
</evidence>
<dbReference type="PANTHER" id="PTHR31566:SF0">
    <property type="entry name" value="CYTOCHROME C BIOGENESIS PROTEIN CCS1, CHLOROPLASTIC"/>
    <property type="match status" value="1"/>
</dbReference>
<keyword evidence="2 6" id="KW-0812">Transmembrane</keyword>
<evidence type="ECO:0000256" key="5">
    <source>
        <dbReference type="ARBA" id="ARBA00023136"/>
    </source>
</evidence>
<dbReference type="InterPro" id="IPR023494">
    <property type="entry name" value="Cyt_c_bgen_Ccs1/CcsB/ResB"/>
</dbReference>
<evidence type="ECO:0000256" key="4">
    <source>
        <dbReference type="ARBA" id="ARBA00022989"/>
    </source>
</evidence>
<feature type="transmembrane region" description="Helical" evidence="6">
    <location>
        <begin position="615"/>
        <end position="633"/>
    </location>
</feature>
<evidence type="ECO:0000256" key="1">
    <source>
        <dbReference type="ARBA" id="ARBA00004141"/>
    </source>
</evidence>
<dbReference type="PANTHER" id="PTHR31566">
    <property type="entry name" value="CYTOCHROME C BIOGENESIS PROTEIN CCS1, CHLOROPLASTIC"/>
    <property type="match status" value="1"/>
</dbReference>
<evidence type="ECO:0000313" key="9">
    <source>
        <dbReference type="Proteomes" id="UP001061302"/>
    </source>
</evidence>
<keyword evidence="3" id="KW-0201">Cytochrome c-type biogenesis</keyword>
<name>A0ABY6DQ50_9NEIS</name>
<dbReference type="Proteomes" id="UP001061302">
    <property type="component" value="Chromosome"/>
</dbReference>
<proteinExistence type="predicted"/>
<dbReference type="InterPro" id="IPR007816">
    <property type="entry name" value="ResB-like_domain"/>
</dbReference>